<dbReference type="PANTHER" id="PTHR42789:SF1">
    <property type="entry name" value="D-ISOMER SPECIFIC 2-HYDROXYACID DEHYDROGENASE FAMILY PROTEIN (AFU_ORTHOLOGUE AFUA_6G10090)"/>
    <property type="match status" value="1"/>
</dbReference>
<dbReference type="HOGENOM" id="CLU_019796_1_3_9"/>
<dbReference type="EMBL" id="AJAQ01000033">
    <property type="protein sequence ID" value="EOH91710.1"/>
    <property type="molecule type" value="Genomic_DNA"/>
</dbReference>
<dbReference type="SUPFAM" id="SSF51735">
    <property type="entry name" value="NAD(P)-binding Rossmann-fold domains"/>
    <property type="match status" value="1"/>
</dbReference>
<dbReference type="Gene3D" id="3.40.50.720">
    <property type="entry name" value="NAD(P)-binding Rossmann-like Domain"/>
    <property type="match status" value="2"/>
</dbReference>
<dbReference type="Pfam" id="PF02826">
    <property type="entry name" value="2-Hacid_dh_C"/>
    <property type="match status" value="1"/>
</dbReference>
<keyword evidence="2" id="KW-0560">Oxidoreductase</keyword>
<dbReference type="GO" id="GO:0016616">
    <property type="term" value="F:oxidoreductase activity, acting on the CH-OH group of donors, NAD or NADP as acceptor"/>
    <property type="evidence" value="ECO:0007669"/>
    <property type="project" value="InterPro"/>
</dbReference>
<dbReference type="GO" id="GO:0051287">
    <property type="term" value="F:NAD binding"/>
    <property type="evidence" value="ECO:0007669"/>
    <property type="project" value="InterPro"/>
</dbReference>
<gene>
    <name evidence="5" type="ORF">UAU_03012</name>
</gene>
<dbReference type="InterPro" id="IPR050857">
    <property type="entry name" value="D-2-hydroxyacid_DH"/>
</dbReference>
<evidence type="ECO:0000256" key="3">
    <source>
        <dbReference type="ARBA" id="ARBA00023027"/>
    </source>
</evidence>
<feature type="domain" description="D-isomer specific 2-hydroxyacid dehydrogenase NAD-binding" evidence="4">
    <location>
        <begin position="134"/>
        <end position="283"/>
    </location>
</feature>
<comment type="similarity">
    <text evidence="1">Belongs to the D-isomer specific 2-hydroxyacid dehydrogenase family.</text>
</comment>
<dbReference type="PATRIC" id="fig|1158607.3.peg.2993"/>
<name>R2S821_9ENTE</name>
<organism evidence="5 6">
    <name type="scientific">Enterococcus pallens ATCC BAA-351</name>
    <dbReference type="NCBI Taxonomy" id="1158607"/>
    <lineage>
        <taxon>Bacteria</taxon>
        <taxon>Bacillati</taxon>
        <taxon>Bacillota</taxon>
        <taxon>Bacilli</taxon>
        <taxon>Lactobacillales</taxon>
        <taxon>Enterococcaceae</taxon>
        <taxon>Enterococcus</taxon>
    </lineage>
</organism>
<reference evidence="5 6" key="1">
    <citation type="submission" date="2013-02" db="EMBL/GenBank/DDBJ databases">
        <title>The Genome Sequence of Enterococcus pallens BAA-351.</title>
        <authorList>
            <consortium name="The Broad Institute Genome Sequencing Platform"/>
            <consortium name="The Broad Institute Genome Sequencing Center for Infectious Disease"/>
            <person name="Earl A.M."/>
            <person name="Gilmore M.S."/>
            <person name="Lebreton F."/>
            <person name="Walker B."/>
            <person name="Young S.K."/>
            <person name="Zeng Q."/>
            <person name="Gargeya S."/>
            <person name="Fitzgerald M."/>
            <person name="Haas B."/>
            <person name="Abouelleil A."/>
            <person name="Alvarado L."/>
            <person name="Arachchi H.M."/>
            <person name="Berlin A.M."/>
            <person name="Chapman S.B."/>
            <person name="Dewar J."/>
            <person name="Goldberg J."/>
            <person name="Griggs A."/>
            <person name="Gujja S."/>
            <person name="Hansen M."/>
            <person name="Howarth C."/>
            <person name="Imamovic A."/>
            <person name="Larimer J."/>
            <person name="McCowan C."/>
            <person name="Murphy C."/>
            <person name="Neiman D."/>
            <person name="Pearson M."/>
            <person name="Priest M."/>
            <person name="Roberts A."/>
            <person name="Saif S."/>
            <person name="Shea T."/>
            <person name="Sisk P."/>
            <person name="Sykes S."/>
            <person name="Wortman J."/>
            <person name="Nusbaum C."/>
            <person name="Birren B."/>
        </authorList>
    </citation>
    <scope>NUCLEOTIDE SEQUENCE [LARGE SCALE GENOMIC DNA]</scope>
    <source>
        <strain evidence="5 6">ATCC BAA-351</strain>
    </source>
</reference>
<dbReference type="STRING" id="160454.RV10_GL001459"/>
<dbReference type="InterPro" id="IPR036291">
    <property type="entry name" value="NAD(P)-bd_dom_sf"/>
</dbReference>
<sequence>MTELGRILTEDELADALEDCDAIIIEFDPLTKKVLDQAKNLKVIASVRGGAHANVDVDAVTKRGIPIFNVPGRNQDTVADFTIGMMIAVSRGISKGNLLIKNRVITDDKTYVENGFCVTDVNWVGSTPEKFAYLQYKGPTLAGKTMGLVGFGAIGRETAKRALAFDMKVLAYDPFVKQEDISADIRLVELEELMAESDFVSIHLPVNDGTRGIVSAEILGKMKPTAYLINTARAAVMDYDKLIEMLQKDELAGAALDVYPVEPLPNNHPLLELDNVVLTPHIGGCSMDPYDRSYDKLFTELSLFLDGGMPEKVYNPEFANY</sequence>
<dbReference type="InterPro" id="IPR006140">
    <property type="entry name" value="D-isomer_DH_NAD-bd"/>
</dbReference>
<evidence type="ECO:0000259" key="4">
    <source>
        <dbReference type="Pfam" id="PF02826"/>
    </source>
</evidence>
<dbReference type="FunFam" id="3.40.50.720:FF:000203">
    <property type="entry name" value="D-3-phosphoglycerate dehydrogenase (SerA)"/>
    <property type="match status" value="1"/>
</dbReference>
<keyword evidence="6" id="KW-1185">Reference proteome</keyword>
<accession>R2S821</accession>
<keyword evidence="3" id="KW-0520">NAD</keyword>
<dbReference type="AlphaFoldDB" id="R2S821"/>
<evidence type="ECO:0000313" key="6">
    <source>
        <dbReference type="Proteomes" id="UP000013782"/>
    </source>
</evidence>
<dbReference type="PANTHER" id="PTHR42789">
    <property type="entry name" value="D-ISOMER SPECIFIC 2-HYDROXYACID DEHYDROGENASE FAMILY PROTEIN (AFU_ORTHOLOGUE AFUA_6G10090)"/>
    <property type="match status" value="1"/>
</dbReference>
<evidence type="ECO:0000313" key="5">
    <source>
        <dbReference type="EMBL" id="EOH91710.1"/>
    </source>
</evidence>
<evidence type="ECO:0000256" key="1">
    <source>
        <dbReference type="ARBA" id="ARBA00005854"/>
    </source>
</evidence>
<evidence type="ECO:0000256" key="2">
    <source>
        <dbReference type="ARBA" id="ARBA00023002"/>
    </source>
</evidence>
<comment type="caution">
    <text evidence="5">The sequence shown here is derived from an EMBL/GenBank/DDBJ whole genome shotgun (WGS) entry which is preliminary data.</text>
</comment>
<dbReference type="eggNOG" id="COG0111">
    <property type="taxonomic scope" value="Bacteria"/>
</dbReference>
<dbReference type="Proteomes" id="UP000013782">
    <property type="component" value="Unassembled WGS sequence"/>
</dbReference>
<dbReference type="CDD" id="cd12171">
    <property type="entry name" value="2-Hacid_dh_10"/>
    <property type="match status" value="1"/>
</dbReference>
<protein>
    <recommendedName>
        <fullName evidence="4">D-isomer specific 2-hydroxyacid dehydrogenase NAD-binding domain-containing protein</fullName>
    </recommendedName>
</protein>
<proteinExistence type="inferred from homology"/>
<dbReference type="SUPFAM" id="SSF52283">
    <property type="entry name" value="Formate/glycerate dehydrogenase catalytic domain-like"/>
    <property type="match status" value="1"/>
</dbReference>